<comment type="caution">
    <text evidence="9">The sequence shown here is derived from an EMBL/GenBank/DDBJ whole genome shotgun (WGS) entry which is preliminary data.</text>
</comment>
<dbReference type="AlphaFoldDB" id="A0A839UDF3"/>
<dbReference type="Proteomes" id="UP000554520">
    <property type="component" value="Unassembled WGS sequence"/>
</dbReference>
<dbReference type="NCBIfam" id="TIGR01727">
    <property type="entry name" value="oligo_HPY"/>
    <property type="match status" value="1"/>
</dbReference>
<evidence type="ECO:0000313" key="10">
    <source>
        <dbReference type="Proteomes" id="UP000554520"/>
    </source>
</evidence>
<dbReference type="PANTHER" id="PTHR43297">
    <property type="entry name" value="OLIGOPEPTIDE TRANSPORT ATP-BINDING PROTEIN APPD"/>
    <property type="match status" value="1"/>
</dbReference>
<accession>A0A839UDF3</accession>
<dbReference type="CDD" id="cd03257">
    <property type="entry name" value="ABC_NikE_OppD_transporters"/>
    <property type="match status" value="1"/>
</dbReference>
<sequence>MTFQTGNVLEVENLSVYFGRLPGSLPVVREVSFTAVGGQTLAVVGESGSGKSVTGLALLSLLNRGLSKVTGSGNFYPGSGPPVDLLHLDTRKMRALRGDRVAMIFQEPMTSLNPSLTLGYQVGEALRIHRGASRRQARAEAIEMLERVGIPDAPRRADSYPHEISGGMRQRVMIASAMISRPTLLIADEPTTALDVTIQAQILDELKKLQEEMGMSMIFITHDLGVVAEIAHAVLVMYAGQVVEQGPVRRVLERPRHPYTRALLASVPRLDRPKTTLAAIAGRIPDPQQPIAGCRFHPRCPYCVRGLCDVREPELDDIDGIQSVRCVRWPELEAA</sequence>
<dbReference type="EMBL" id="JACHXN010000010">
    <property type="protein sequence ID" value="MBB3146902.1"/>
    <property type="molecule type" value="Genomic_DNA"/>
</dbReference>
<dbReference type="PROSITE" id="PS50893">
    <property type="entry name" value="ABC_TRANSPORTER_2"/>
    <property type="match status" value="1"/>
</dbReference>
<dbReference type="SUPFAM" id="SSF52540">
    <property type="entry name" value="P-loop containing nucleoside triphosphate hydrolases"/>
    <property type="match status" value="1"/>
</dbReference>
<feature type="domain" description="ABC transporter" evidence="8">
    <location>
        <begin position="9"/>
        <end position="264"/>
    </location>
</feature>
<evidence type="ECO:0000259" key="8">
    <source>
        <dbReference type="PROSITE" id="PS50893"/>
    </source>
</evidence>
<gene>
    <name evidence="9" type="ORF">FHS21_003318</name>
</gene>
<organism evidence="9 10">
    <name type="scientific">Phyllobacterium trifolii</name>
    <dbReference type="NCBI Taxonomy" id="300193"/>
    <lineage>
        <taxon>Bacteria</taxon>
        <taxon>Pseudomonadati</taxon>
        <taxon>Pseudomonadota</taxon>
        <taxon>Alphaproteobacteria</taxon>
        <taxon>Hyphomicrobiales</taxon>
        <taxon>Phyllobacteriaceae</taxon>
        <taxon>Phyllobacterium</taxon>
    </lineage>
</organism>
<dbReference type="GO" id="GO:0016887">
    <property type="term" value="F:ATP hydrolysis activity"/>
    <property type="evidence" value="ECO:0007669"/>
    <property type="project" value="InterPro"/>
</dbReference>
<proteinExistence type="inferred from homology"/>
<keyword evidence="3" id="KW-0813">Transport</keyword>
<evidence type="ECO:0000256" key="6">
    <source>
        <dbReference type="ARBA" id="ARBA00022840"/>
    </source>
</evidence>
<evidence type="ECO:0000256" key="3">
    <source>
        <dbReference type="ARBA" id="ARBA00022448"/>
    </source>
</evidence>
<dbReference type="InterPro" id="IPR003439">
    <property type="entry name" value="ABC_transporter-like_ATP-bd"/>
</dbReference>
<keyword evidence="7" id="KW-0472">Membrane</keyword>
<dbReference type="SMART" id="SM00382">
    <property type="entry name" value="AAA"/>
    <property type="match status" value="1"/>
</dbReference>
<dbReference type="GO" id="GO:0005524">
    <property type="term" value="F:ATP binding"/>
    <property type="evidence" value="ECO:0007669"/>
    <property type="project" value="UniProtKB-KW"/>
</dbReference>
<reference evidence="9 10" key="1">
    <citation type="submission" date="2020-08" db="EMBL/GenBank/DDBJ databases">
        <title>Genomic Encyclopedia of Type Strains, Phase III (KMG-III): the genomes of soil and plant-associated and newly described type strains.</title>
        <authorList>
            <person name="Whitman W."/>
        </authorList>
    </citation>
    <scope>NUCLEOTIDE SEQUENCE [LARGE SCALE GENOMIC DNA]</scope>
    <source>
        <strain evidence="9 10">CECT 7015</strain>
    </source>
</reference>
<dbReference type="InterPro" id="IPR003593">
    <property type="entry name" value="AAA+_ATPase"/>
</dbReference>
<evidence type="ECO:0000256" key="4">
    <source>
        <dbReference type="ARBA" id="ARBA00022475"/>
    </source>
</evidence>
<dbReference type="InterPro" id="IPR017871">
    <property type="entry name" value="ABC_transporter-like_CS"/>
</dbReference>
<keyword evidence="6 9" id="KW-0067">ATP-binding</keyword>
<comment type="subcellular location">
    <subcellularLocation>
        <location evidence="1">Cell inner membrane</location>
        <topology evidence="1">Peripheral membrane protein</topology>
    </subcellularLocation>
</comment>
<dbReference type="PANTHER" id="PTHR43297:SF2">
    <property type="entry name" value="DIPEPTIDE TRANSPORT ATP-BINDING PROTEIN DPPD"/>
    <property type="match status" value="1"/>
</dbReference>
<dbReference type="Pfam" id="PF08352">
    <property type="entry name" value="oligo_HPY"/>
    <property type="match status" value="1"/>
</dbReference>
<dbReference type="InterPro" id="IPR050388">
    <property type="entry name" value="ABC_Ni/Peptide_Import"/>
</dbReference>
<dbReference type="RefSeq" id="WP_183662848.1">
    <property type="nucleotide sequence ID" value="NZ_JACHXN010000010.1"/>
</dbReference>
<dbReference type="PROSITE" id="PS00211">
    <property type="entry name" value="ABC_TRANSPORTER_1"/>
    <property type="match status" value="1"/>
</dbReference>
<dbReference type="Pfam" id="PF00005">
    <property type="entry name" value="ABC_tran"/>
    <property type="match status" value="1"/>
</dbReference>
<evidence type="ECO:0000256" key="5">
    <source>
        <dbReference type="ARBA" id="ARBA00022741"/>
    </source>
</evidence>
<evidence type="ECO:0000313" key="9">
    <source>
        <dbReference type="EMBL" id="MBB3146902.1"/>
    </source>
</evidence>
<keyword evidence="10" id="KW-1185">Reference proteome</keyword>
<dbReference type="GO" id="GO:0015833">
    <property type="term" value="P:peptide transport"/>
    <property type="evidence" value="ECO:0007669"/>
    <property type="project" value="InterPro"/>
</dbReference>
<name>A0A839UDF3_9HYPH</name>
<dbReference type="FunFam" id="3.40.50.300:FF:000016">
    <property type="entry name" value="Oligopeptide ABC transporter ATP-binding component"/>
    <property type="match status" value="1"/>
</dbReference>
<keyword evidence="4" id="KW-1003">Cell membrane</keyword>
<dbReference type="GO" id="GO:0055085">
    <property type="term" value="P:transmembrane transport"/>
    <property type="evidence" value="ECO:0007669"/>
    <property type="project" value="UniProtKB-ARBA"/>
</dbReference>
<dbReference type="Gene3D" id="3.40.50.300">
    <property type="entry name" value="P-loop containing nucleotide triphosphate hydrolases"/>
    <property type="match status" value="1"/>
</dbReference>
<evidence type="ECO:0000256" key="1">
    <source>
        <dbReference type="ARBA" id="ARBA00004417"/>
    </source>
</evidence>
<comment type="similarity">
    <text evidence="2">Belongs to the ABC transporter superfamily.</text>
</comment>
<keyword evidence="5" id="KW-0547">Nucleotide-binding</keyword>
<evidence type="ECO:0000256" key="2">
    <source>
        <dbReference type="ARBA" id="ARBA00005417"/>
    </source>
</evidence>
<protein>
    <submittedName>
        <fullName evidence="9">Peptide/nickel transport system ATP-binding protein</fullName>
    </submittedName>
</protein>
<dbReference type="InterPro" id="IPR027417">
    <property type="entry name" value="P-loop_NTPase"/>
</dbReference>
<evidence type="ECO:0000256" key="7">
    <source>
        <dbReference type="ARBA" id="ARBA00023136"/>
    </source>
</evidence>
<dbReference type="InterPro" id="IPR013563">
    <property type="entry name" value="Oligopep_ABC_C"/>
</dbReference>
<dbReference type="GO" id="GO:0005886">
    <property type="term" value="C:plasma membrane"/>
    <property type="evidence" value="ECO:0007669"/>
    <property type="project" value="UniProtKB-SubCell"/>
</dbReference>